<evidence type="ECO:0000256" key="6">
    <source>
        <dbReference type="SAM" id="SignalP"/>
    </source>
</evidence>
<dbReference type="EMBL" id="JAAAIP010000863">
    <property type="protein sequence ID" value="KAG0311941.1"/>
    <property type="molecule type" value="Genomic_DNA"/>
</dbReference>
<reference evidence="8" key="1">
    <citation type="journal article" date="2020" name="Fungal Divers.">
        <title>Resolving the Mortierellaceae phylogeny through synthesis of multi-gene phylogenetics and phylogenomics.</title>
        <authorList>
            <person name="Vandepol N."/>
            <person name="Liber J."/>
            <person name="Desiro A."/>
            <person name="Na H."/>
            <person name="Kennedy M."/>
            <person name="Barry K."/>
            <person name="Grigoriev I.V."/>
            <person name="Miller A.N."/>
            <person name="O'Donnell K."/>
            <person name="Stajich J.E."/>
            <person name="Bonito G."/>
        </authorList>
    </citation>
    <scope>NUCLEOTIDE SEQUENCE</scope>
    <source>
        <strain evidence="8">REB-010B</strain>
    </source>
</reference>
<accession>A0A9P6R7W3</accession>
<keyword evidence="9" id="KW-1185">Reference proteome</keyword>
<feature type="chain" id="PRO_5040361271" description="NodB homology domain-containing protein" evidence="6">
    <location>
        <begin position="23"/>
        <end position="263"/>
    </location>
</feature>
<dbReference type="PANTHER" id="PTHR46471:SF2">
    <property type="entry name" value="CHITIN DEACETYLASE-RELATED"/>
    <property type="match status" value="1"/>
</dbReference>
<dbReference type="Gene3D" id="3.20.20.370">
    <property type="entry name" value="Glycoside hydrolase/deacetylase"/>
    <property type="match status" value="1"/>
</dbReference>
<feature type="domain" description="NodB homology" evidence="7">
    <location>
        <begin position="60"/>
        <end position="248"/>
    </location>
</feature>
<keyword evidence="2" id="KW-0479">Metal-binding</keyword>
<dbReference type="AlphaFoldDB" id="A0A9P6R7W3"/>
<dbReference type="InterPro" id="IPR002509">
    <property type="entry name" value="NODB_dom"/>
</dbReference>
<dbReference type="GO" id="GO:0016810">
    <property type="term" value="F:hydrolase activity, acting on carbon-nitrogen (but not peptide) bonds"/>
    <property type="evidence" value="ECO:0007669"/>
    <property type="project" value="InterPro"/>
</dbReference>
<evidence type="ECO:0000256" key="5">
    <source>
        <dbReference type="ARBA" id="ARBA00023277"/>
    </source>
</evidence>
<comment type="cofactor">
    <cofactor evidence="1">
        <name>Co(2+)</name>
        <dbReference type="ChEBI" id="CHEBI:48828"/>
    </cofactor>
</comment>
<dbReference type="GO" id="GO:0046872">
    <property type="term" value="F:metal ion binding"/>
    <property type="evidence" value="ECO:0007669"/>
    <property type="project" value="UniProtKB-KW"/>
</dbReference>
<evidence type="ECO:0000313" key="9">
    <source>
        <dbReference type="Proteomes" id="UP000738325"/>
    </source>
</evidence>
<sequence>MIYKYIAAAAALAISIPSICLASPIPLNAASAPMIQEDGIPSLFEKRAAGEIITTCTVANSFAVTFDDGPSIWTHELLDYLAIKRVKVTFFVNGLNYNSIKDPAISAVVKRAFDEGHQIASHTWSHADISLPSTNLDNEMGLLDSALKDIIGVRPTYMRPPYGNTSPAAVEWLTTRGYKVVNWNIDTNDWQHPLDFKSDFAGYSAVLQNPAAQGKTFISLQHDAEQGTAQVFSKLAIEYVLSKGFNIMPVGACLGDTSGWYRQ</sequence>
<dbReference type="GO" id="GO:0005975">
    <property type="term" value="P:carbohydrate metabolic process"/>
    <property type="evidence" value="ECO:0007669"/>
    <property type="project" value="InterPro"/>
</dbReference>
<evidence type="ECO:0000256" key="3">
    <source>
        <dbReference type="ARBA" id="ARBA00022729"/>
    </source>
</evidence>
<dbReference type="InterPro" id="IPR011330">
    <property type="entry name" value="Glyco_hydro/deAcase_b/a-brl"/>
</dbReference>
<keyword evidence="5" id="KW-0119">Carbohydrate metabolism</keyword>
<name>A0A9P6R7W3_9FUNG</name>
<evidence type="ECO:0000256" key="2">
    <source>
        <dbReference type="ARBA" id="ARBA00022723"/>
    </source>
</evidence>
<evidence type="ECO:0000256" key="1">
    <source>
        <dbReference type="ARBA" id="ARBA00001941"/>
    </source>
</evidence>
<evidence type="ECO:0000259" key="7">
    <source>
        <dbReference type="PROSITE" id="PS51677"/>
    </source>
</evidence>
<keyword evidence="3 6" id="KW-0732">Signal</keyword>
<proteinExistence type="predicted"/>
<feature type="signal peptide" evidence="6">
    <location>
        <begin position="1"/>
        <end position="22"/>
    </location>
</feature>
<evidence type="ECO:0000313" key="8">
    <source>
        <dbReference type="EMBL" id="KAG0311941.1"/>
    </source>
</evidence>
<dbReference type="PROSITE" id="PS51677">
    <property type="entry name" value="NODB"/>
    <property type="match status" value="1"/>
</dbReference>
<dbReference type="OrthoDB" id="407355at2759"/>
<dbReference type="Pfam" id="PF01522">
    <property type="entry name" value="Polysacc_deac_1"/>
    <property type="match status" value="1"/>
</dbReference>
<keyword evidence="4" id="KW-0378">Hydrolase</keyword>
<dbReference type="SUPFAM" id="SSF88713">
    <property type="entry name" value="Glycoside hydrolase/deacetylase"/>
    <property type="match status" value="1"/>
</dbReference>
<dbReference type="PANTHER" id="PTHR46471">
    <property type="entry name" value="CHITIN DEACETYLASE"/>
    <property type="match status" value="1"/>
</dbReference>
<protein>
    <recommendedName>
        <fullName evidence="7">NodB homology domain-containing protein</fullName>
    </recommendedName>
</protein>
<organism evidence="8 9">
    <name type="scientific">Dissophora globulifera</name>
    <dbReference type="NCBI Taxonomy" id="979702"/>
    <lineage>
        <taxon>Eukaryota</taxon>
        <taxon>Fungi</taxon>
        <taxon>Fungi incertae sedis</taxon>
        <taxon>Mucoromycota</taxon>
        <taxon>Mortierellomycotina</taxon>
        <taxon>Mortierellomycetes</taxon>
        <taxon>Mortierellales</taxon>
        <taxon>Mortierellaceae</taxon>
        <taxon>Dissophora</taxon>
    </lineage>
</organism>
<comment type="caution">
    <text evidence="8">The sequence shown here is derived from an EMBL/GenBank/DDBJ whole genome shotgun (WGS) entry which is preliminary data.</text>
</comment>
<evidence type="ECO:0000256" key="4">
    <source>
        <dbReference type="ARBA" id="ARBA00022801"/>
    </source>
</evidence>
<gene>
    <name evidence="8" type="ORF">BGZ99_009823</name>
</gene>
<dbReference type="Proteomes" id="UP000738325">
    <property type="component" value="Unassembled WGS sequence"/>
</dbReference>